<feature type="transmembrane region" description="Helical" evidence="4">
    <location>
        <begin position="202"/>
        <end position="221"/>
    </location>
</feature>
<organism evidence="5">
    <name type="scientific">uncultured prokaryote</name>
    <dbReference type="NCBI Taxonomy" id="198431"/>
    <lineage>
        <taxon>unclassified sequences</taxon>
        <taxon>environmental samples</taxon>
    </lineage>
</organism>
<keyword evidence="1 4" id="KW-0812">Transmembrane</keyword>
<geneLocation type="plasmid" evidence="5">
    <name>pRGRH0397</name>
</geneLocation>
<reference evidence="5" key="2">
    <citation type="submission" date="2015-07" db="EMBL/GenBank/DDBJ databases">
        <title>Plasmids, circular viruses and viroids from rat gut.</title>
        <authorList>
            <person name="Jorgensen T.J."/>
            <person name="Hansen M.A."/>
            <person name="Xu Z."/>
            <person name="Tabak M.A."/>
            <person name="Sorensen S.J."/>
            <person name="Hansen L.H."/>
        </authorList>
    </citation>
    <scope>NUCLEOTIDE SEQUENCE</scope>
    <source>
        <plasmid evidence="5">pRGRH0397</plasmid>
    </source>
</reference>
<evidence type="ECO:0008006" key="6">
    <source>
        <dbReference type="Google" id="ProtNLM"/>
    </source>
</evidence>
<evidence type="ECO:0000256" key="2">
    <source>
        <dbReference type="ARBA" id="ARBA00022989"/>
    </source>
</evidence>
<evidence type="ECO:0000256" key="1">
    <source>
        <dbReference type="ARBA" id="ARBA00022692"/>
    </source>
</evidence>
<feature type="transmembrane region" description="Helical" evidence="4">
    <location>
        <begin position="269"/>
        <end position="288"/>
    </location>
</feature>
<keyword evidence="2 4" id="KW-1133">Transmembrane helix</keyword>
<keyword evidence="5" id="KW-0614">Plasmid</keyword>
<feature type="transmembrane region" description="Helical" evidence="4">
    <location>
        <begin position="175"/>
        <end position="196"/>
    </location>
</feature>
<evidence type="ECO:0000256" key="3">
    <source>
        <dbReference type="ARBA" id="ARBA00023136"/>
    </source>
</evidence>
<feature type="transmembrane region" description="Helical" evidence="4">
    <location>
        <begin position="68"/>
        <end position="90"/>
    </location>
</feature>
<protein>
    <recommendedName>
        <fullName evidence="6">Type IV secretion system protein VirB6</fullName>
    </recommendedName>
</protein>
<dbReference type="InterPro" id="IPR007688">
    <property type="entry name" value="Conjugal_tfr_TrbL/VirB6"/>
</dbReference>
<name>A0A0H5PYR3_9ZZZZ</name>
<accession>A0A0H5PYR3</accession>
<dbReference type="AlphaFoldDB" id="A0A0H5PYR3"/>
<dbReference type="GO" id="GO:0030255">
    <property type="term" value="P:protein secretion by the type IV secretion system"/>
    <property type="evidence" value="ECO:0007669"/>
    <property type="project" value="InterPro"/>
</dbReference>
<dbReference type="Pfam" id="PF04610">
    <property type="entry name" value="TrbL"/>
    <property type="match status" value="1"/>
</dbReference>
<proteinExistence type="predicted"/>
<evidence type="ECO:0000313" key="5">
    <source>
        <dbReference type="EMBL" id="CRY94881.1"/>
    </source>
</evidence>
<dbReference type="EMBL" id="LN853045">
    <property type="protein sequence ID" value="CRY94881.1"/>
    <property type="molecule type" value="Genomic_DNA"/>
</dbReference>
<reference evidence="5" key="1">
    <citation type="submission" date="2015-06" db="EMBL/GenBank/DDBJ databases">
        <authorList>
            <person name="Joergensen T."/>
        </authorList>
    </citation>
    <scope>NUCLEOTIDE SEQUENCE</scope>
    <source>
        <plasmid evidence="5">pRGRH0397</plasmid>
    </source>
</reference>
<feature type="transmembrane region" description="Helical" evidence="4">
    <location>
        <begin position="228"/>
        <end position="249"/>
    </location>
</feature>
<sequence>MATTQDAVDSYWGTGLNGGSANLVVPSNPPLEGQPAQYDSNFFQTAHEIITDILKSSTQGKMGEFIDIAYSLGKFGVQAYILWYIFTILAGKQQKTVPVQDFIWNVLRFTFILMIVRNVDGWLDTSVSSIYGLKNLFAGGDVYLWLDQLWVKTVQTAEKIFDLDNSKYVPASGTLGALFTYLGGLIALMCAALTFFAAEVTLMLLTITAPLFIMCLMFGFLRQMFNNWLQMIFSALLVFLFGGLALRAGTWYLNTILTTNIATASNQNLIYMGASALAGGIFMAFVIWQAKTYASQIAGVGAEGALQGAAAMGLTAGAFGMGRMVSGGLRMGKNAGVGAGRGLIGQQGGFGKSEGFSGKAGNVTGQATRRIGKEVAAIYKKRFEQ</sequence>
<evidence type="ECO:0000256" key="4">
    <source>
        <dbReference type="SAM" id="Phobius"/>
    </source>
</evidence>
<keyword evidence="3 4" id="KW-0472">Membrane</keyword>